<evidence type="ECO:0000259" key="5">
    <source>
        <dbReference type="PROSITE" id="PS50137"/>
    </source>
</evidence>
<comment type="caution">
    <text evidence="6">The sequence shown here is derived from an EMBL/GenBank/DDBJ whole genome shotgun (WGS) entry which is preliminary data.</text>
</comment>
<dbReference type="SUPFAM" id="SSF53850">
    <property type="entry name" value="Periplasmic binding protein-like II"/>
    <property type="match status" value="1"/>
</dbReference>
<evidence type="ECO:0000256" key="2">
    <source>
        <dbReference type="ARBA" id="ARBA00022448"/>
    </source>
</evidence>
<evidence type="ECO:0000256" key="3">
    <source>
        <dbReference type="ARBA" id="ARBA00022729"/>
    </source>
</evidence>
<dbReference type="Proteomes" id="UP001521150">
    <property type="component" value="Unassembled WGS sequence"/>
</dbReference>
<evidence type="ECO:0000313" key="6">
    <source>
        <dbReference type="EMBL" id="MCE7004842.1"/>
    </source>
</evidence>
<keyword evidence="7" id="KW-1185">Reference proteome</keyword>
<dbReference type="PANTHER" id="PTHR30061">
    <property type="entry name" value="MALTOSE-BINDING PERIPLASMIC PROTEIN"/>
    <property type="match status" value="1"/>
</dbReference>
<dbReference type="RefSeq" id="WP_233726320.1">
    <property type="nucleotide sequence ID" value="NZ_JAJVCN010000001.1"/>
</dbReference>
<gene>
    <name evidence="6" type="ORF">LWC34_18725</name>
</gene>
<accession>A0ABS8ZG78</accession>
<organism evidence="6 7">
    <name type="scientific">Kibdelosporangium philippinense</name>
    <dbReference type="NCBI Taxonomy" id="211113"/>
    <lineage>
        <taxon>Bacteria</taxon>
        <taxon>Bacillati</taxon>
        <taxon>Actinomycetota</taxon>
        <taxon>Actinomycetes</taxon>
        <taxon>Pseudonocardiales</taxon>
        <taxon>Pseudonocardiaceae</taxon>
        <taxon>Kibdelosporangium</taxon>
    </lineage>
</organism>
<dbReference type="PANTHER" id="PTHR30061:SF50">
    <property type="entry name" value="MALTOSE_MALTODEXTRIN-BINDING PERIPLASMIC PROTEIN"/>
    <property type="match status" value="1"/>
</dbReference>
<evidence type="ECO:0000256" key="1">
    <source>
        <dbReference type="ARBA" id="ARBA00008520"/>
    </source>
</evidence>
<dbReference type="InterPro" id="IPR014720">
    <property type="entry name" value="dsRBD_dom"/>
</dbReference>
<protein>
    <submittedName>
        <fullName evidence="6">Extracellular solute-binding protein</fullName>
    </submittedName>
</protein>
<feature type="domain" description="DRBM" evidence="5">
    <location>
        <begin position="252"/>
        <end position="329"/>
    </location>
</feature>
<dbReference type="PROSITE" id="PS50137">
    <property type="entry name" value="DS_RBD"/>
    <property type="match status" value="1"/>
</dbReference>
<evidence type="ECO:0000313" key="7">
    <source>
        <dbReference type="Proteomes" id="UP001521150"/>
    </source>
</evidence>
<keyword evidence="3" id="KW-0732">Signal</keyword>
<evidence type="ECO:0000256" key="4">
    <source>
        <dbReference type="PROSITE-ProRule" id="PRU00266"/>
    </source>
</evidence>
<comment type="similarity">
    <text evidence="1">Belongs to the bacterial solute-binding protein 1 family.</text>
</comment>
<keyword evidence="2" id="KW-0813">Transport</keyword>
<dbReference type="InterPro" id="IPR006059">
    <property type="entry name" value="SBP"/>
</dbReference>
<reference evidence="6 7" key="1">
    <citation type="submission" date="2021-12" db="EMBL/GenBank/DDBJ databases">
        <title>Genome sequence of Kibdelosporangium philippinense ATCC 49844.</title>
        <authorList>
            <person name="Fedorov E.A."/>
            <person name="Omeragic M."/>
            <person name="Shalygina K.F."/>
            <person name="Maclea K.S."/>
        </authorList>
    </citation>
    <scope>NUCLEOTIDE SEQUENCE [LARGE SCALE GENOMIC DNA]</scope>
    <source>
        <strain evidence="6 7">ATCC 49844</strain>
    </source>
</reference>
<proteinExistence type="inferred from homology"/>
<dbReference type="Gene3D" id="3.40.190.10">
    <property type="entry name" value="Periplasmic binding protein-like II"/>
    <property type="match status" value="2"/>
</dbReference>
<dbReference type="Pfam" id="PF01547">
    <property type="entry name" value="SBP_bac_1"/>
    <property type="match status" value="1"/>
</dbReference>
<sequence>MKWSSFGFGAVAGVVATGLVWAWVTLPSDESALEPGELVIMSGKDQSNGGQRKELVNQWNQMHPNNQAKIKELPLGADEQYSEMVAHAQASGEKVDVYNIDVAWTAVFAERGYLQSLDEVNTDDFLAKPLQTARYEGKLWALPFNADAGLMYYRNPGVKKPSTWDDIVDETRRLFAEPRDAHLKAGYTAQLADYEGLVVNALEAIWDEGGEVVDEDGVVRIDSPEARAGLRRLADGLRLTSNLILPEAQDHDETSSMTAFGEGKVAFMRNWPVAFRNLQSLASDDANQPAFFAVVPLPGPSVLGGQNLGVSSKSTKPRAARALIEFLTSPRSQQILFERGGFAATREVVYRDAEVQRQRPYAGELLDAINNAKLRPVTPCYTRFAETFRNIVRPVLLSGGGLPPDATQRLTDAKSRAQGCQELAALVKAREWLSALEHA</sequence>
<name>A0ABS8ZG78_9PSEU</name>
<dbReference type="EMBL" id="JAJVCN010000001">
    <property type="protein sequence ID" value="MCE7004842.1"/>
    <property type="molecule type" value="Genomic_DNA"/>
</dbReference>
<keyword evidence="4" id="KW-0694">RNA-binding</keyword>